<evidence type="ECO:0000256" key="1">
    <source>
        <dbReference type="SAM" id="MobiDB-lite"/>
    </source>
</evidence>
<dbReference type="Gene3D" id="2.60.120.260">
    <property type="entry name" value="Galactose-binding domain-like"/>
    <property type="match status" value="2"/>
</dbReference>
<keyword evidence="2" id="KW-0732">Signal</keyword>
<evidence type="ECO:0008006" key="5">
    <source>
        <dbReference type="Google" id="ProtNLM"/>
    </source>
</evidence>
<dbReference type="EMBL" id="CP022098">
    <property type="protein sequence ID" value="ATB39240.1"/>
    <property type="molecule type" value="Genomic_DNA"/>
</dbReference>
<evidence type="ECO:0000313" key="3">
    <source>
        <dbReference type="EMBL" id="ATB39240.1"/>
    </source>
</evidence>
<name>A0A250J6T2_9BACT</name>
<feature type="compositionally biased region" description="Polar residues" evidence="1">
    <location>
        <begin position="59"/>
        <end position="82"/>
    </location>
</feature>
<dbReference type="KEGG" id="cfus:CYFUS_004684"/>
<evidence type="ECO:0000256" key="2">
    <source>
        <dbReference type="SAM" id="SignalP"/>
    </source>
</evidence>
<feature type="chain" id="PRO_5013100688" description="Invertase recombinase-like protein" evidence="2">
    <location>
        <begin position="23"/>
        <end position="561"/>
    </location>
</feature>
<dbReference type="PROSITE" id="PS51257">
    <property type="entry name" value="PROKAR_LIPOPROTEIN"/>
    <property type="match status" value="1"/>
</dbReference>
<gene>
    <name evidence="3" type="ORF">CYFUS_004684</name>
</gene>
<evidence type="ECO:0000313" key="4">
    <source>
        <dbReference type="Proteomes" id="UP000217257"/>
    </source>
</evidence>
<dbReference type="Proteomes" id="UP000217257">
    <property type="component" value="Chromosome"/>
</dbReference>
<proteinExistence type="predicted"/>
<reference evidence="3 4" key="1">
    <citation type="submission" date="2017-06" db="EMBL/GenBank/DDBJ databases">
        <title>Sequencing and comparative analysis of myxobacterial genomes.</title>
        <authorList>
            <person name="Rupp O."/>
            <person name="Goesmann A."/>
            <person name="Sogaard-Andersen L."/>
        </authorList>
    </citation>
    <scope>NUCLEOTIDE SEQUENCE [LARGE SCALE GENOMIC DNA]</scope>
    <source>
        <strain evidence="3 4">DSM 52655</strain>
    </source>
</reference>
<accession>A0A250J6T2</accession>
<feature type="signal peptide" evidence="2">
    <location>
        <begin position="1"/>
        <end position="22"/>
    </location>
</feature>
<organism evidence="3 4">
    <name type="scientific">Cystobacter fuscus</name>
    <dbReference type="NCBI Taxonomy" id="43"/>
    <lineage>
        <taxon>Bacteria</taxon>
        <taxon>Pseudomonadati</taxon>
        <taxon>Myxococcota</taxon>
        <taxon>Myxococcia</taxon>
        <taxon>Myxococcales</taxon>
        <taxon>Cystobacterineae</taxon>
        <taxon>Archangiaceae</taxon>
        <taxon>Cystobacter</taxon>
    </lineage>
</organism>
<sequence>MKLFRVCLTSLMVLLTACGDSTDPEGPPDSGQPRPDAGTQQPDAGTEVPDSGSEPPDSGTETPDSGTETPDSGTGTPDSGTETPDAGTEVPDAGTGTPDSGTETPDAGTETPDAGSDAGTSVLDNWSFEEWPGALPSQWLGSKSNLTSDAVQKVTTNPYQGLNAARLINDTGTHKRFTTVAKSMPAGRYSCTYQVRGSGEIRNAFFDTDYSSYSSYTTVETQDWTRVSYAFNLANPVYDTFEFVFSLRNTRSDHLIIDDVRCARAPEPCDMVSCQSWERCVNATATCEPLSGRCNNATQCSEWQTCDASHTCVTAADRCVRHADCAGTPQTPVCDTASHLCVEGDPCAGVVCNNPATSCNPTTGVCELSPGACFTTYDCRGDLPACDPATRRCVSAEHPANIIRNGGFENWSNTPIPYYGTPYIPDYWYGLDNGVADPGSEIKPSRLVPYTQAVHGGSRALQFVVPIQVAERFTLQKFNVPTGNYSCSYRVRGHGTIRHRIYSSAGWSPQTDFITVDSDAWEPVFFRFTGNVRDWRLFFYPGRSVADRDHLQVDDVVCTKD</sequence>
<feature type="region of interest" description="Disordered" evidence="1">
    <location>
        <begin position="19"/>
        <end position="121"/>
    </location>
</feature>
<protein>
    <recommendedName>
        <fullName evidence="5">Invertase recombinase-like protein</fullName>
    </recommendedName>
</protein>
<dbReference type="AlphaFoldDB" id="A0A250J6T2"/>
<dbReference type="RefSeq" id="WP_095987296.1">
    <property type="nucleotide sequence ID" value="NZ_CP022098.1"/>
</dbReference>